<dbReference type="Proteomes" id="UP000053429">
    <property type="component" value="Unassembled WGS sequence"/>
</dbReference>
<evidence type="ECO:0000259" key="1">
    <source>
        <dbReference type="Pfam" id="PF04149"/>
    </source>
</evidence>
<accession>A0A117RJM6</accession>
<dbReference type="OrthoDB" id="4570646at2"/>
<evidence type="ECO:0000313" key="3">
    <source>
        <dbReference type="Proteomes" id="UP000053429"/>
    </source>
</evidence>
<proteinExistence type="predicted"/>
<dbReference type="STRING" id="661399.AQJ67_36725"/>
<keyword evidence="3" id="KW-1185">Reference proteome</keyword>
<protein>
    <recommendedName>
        <fullName evidence="1">DUF397 domain-containing protein</fullName>
    </recommendedName>
</protein>
<dbReference type="RefSeq" id="WP_062723821.1">
    <property type="nucleotide sequence ID" value="NZ_KQ948939.1"/>
</dbReference>
<reference evidence="2 3" key="1">
    <citation type="submission" date="2015-10" db="EMBL/GenBank/DDBJ databases">
        <title>Draft genome sequence of Streptomyces caeruleatus NRRL B-24802, type strain for the species Streptomyces caeruleatus.</title>
        <authorList>
            <person name="Ruckert C."/>
            <person name="Winkler A."/>
            <person name="Kalinowski J."/>
            <person name="Kampfer P."/>
            <person name="Glaeser S."/>
        </authorList>
    </citation>
    <scope>NUCLEOTIDE SEQUENCE [LARGE SCALE GENOMIC DNA]</scope>
    <source>
        <strain evidence="2 3">NRRL B-24802</strain>
    </source>
</reference>
<feature type="domain" description="DUF397" evidence="1">
    <location>
        <begin position="8"/>
        <end position="62"/>
    </location>
</feature>
<comment type="caution">
    <text evidence="2">The sequence shown here is derived from an EMBL/GenBank/DDBJ whole genome shotgun (WGS) entry which is preliminary data.</text>
</comment>
<name>A0A117RJM6_9ACTN</name>
<evidence type="ECO:0000313" key="2">
    <source>
        <dbReference type="EMBL" id="KUN94485.1"/>
    </source>
</evidence>
<dbReference type="Pfam" id="PF04149">
    <property type="entry name" value="DUF397"/>
    <property type="match status" value="1"/>
</dbReference>
<dbReference type="EMBL" id="LMWY01000051">
    <property type="protein sequence ID" value="KUN94485.1"/>
    <property type="molecule type" value="Genomic_DNA"/>
</dbReference>
<dbReference type="AlphaFoldDB" id="A0A117RJM6"/>
<gene>
    <name evidence="2" type="ORF">AQJ67_36725</name>
</gene>
<dbReference type="InterPro" id="IPR007278">
    <property type="entry name" value="DUF397"/>
</dbReference>
<organism evidence="2 3">
    <name type="scientific">Streptomyces caeruleatus</name>
    <dbReference type="NCBI Taxonomy" id="661399"/>
    <lineage>
        <taxon>Bacteria</taxon>
        <taxon>Bacillati</taxon>
        <taxon>Actinomycetota</taxon>
        <taxon>Actinomycetes</taxon>
        <taxon>Kitasatosporales</taxon>
        <taxon>Streptomycetaceae</taxon>
        <taxon>Streptomyces</taxon>
    </lineage>
</organism>
<sequence length="75" mass="7877">MTPDLSTAVWRKSSYSFGAANDCVEVADGHPGLVPVRDSKTPTTRPLIFGASAWGMFVGGVKLGAEPFTPPPAEE</sequence>